<dbReference type="SUPFAM" id="SSF52821">
    <property type="entry name" value="Rhodanese/Cell cycle control phosphatase"/>
    <property type="match status" value="1"/>
</dbReference>
<dbReference type="SUPFAM" id="SSF46626">
    <property type="entry name" value="Cytochrome c"/>
    <property type="match status" value="2"/>
</dbReference>
<dbReference type="Pfam" id="PF13442">
    <property type="entry name" value="Cytochrome_CBB3"/>
    <property type="match status" value="2"/>
</dbReference>
<feature type="domain" description="Rhodanese" evidence="6">
    <location>
        <begin position="292"/>
        <end position="381"/>
    </location>
</feature>
<keyword evidence="9" id="KW-1185">Reference proteome</keyword>
<evidence type="ECO:0000259" key="7">
    <source>
        <dbReference type="PROSITE" id="PS51007"/>
    </source>
</evidence>
<dbReference type="InterPro" id="IPR001763">
    <property type="entry name" value="Rhodanese-like_dom"/>
</dbReference>
<dbReference type="PROSITE" id="PS51007">
    <property type="entry name" value="CYTC"/>
    <property type="match status" value="2"/>
</dbReference>
<evidence type="ECO:0000313" key="8">
    <source>
        <dbReference type="EMBL" id="AKV04039.1"/>
    </source>
</evidence>
<accession>A0A0K1QE51</accession>
<dbReference type="STRING" id="1391654.AKJ09_10702"/>
<protein>
    <submittedName>
        <fullName evidence="8">Cytochrome c oxidase subunit CcoP</fullName>
    </submittedName>
</protein>
<dbReference type="EMBL" id="CP012333">
    <property type="protein sequence ID" value="AKV04039.1"/>
    <property type="molecule type" value="Genomic_DNA"/>
</dbReference>
<dbReference type="PROSITE" id="PS50206">
    <property type="entry name" value="RHODANESE_3"/>
    <property type="match status" value="1"/>
</dbReference>
<dbReference type="Gene3D" id="3.40.250.10">
    <property type="entry name" value="Rhodanese-like domain"/>
    <property type="match status" value="1"/>
</dbReference>
<dbReference type="PANTHER" id="PTHR33751:SF1">
    <property type="entry name" value="CBB3-TYPE CYTOCHROME C OXIDASE SUBUNIT FIXP"/>
    <property type="match status" value="1"/>
</dbReference>
<evidence type="ECO:0000256" key="3">
    <source>
        <dbReference type="ARBA" id="ARBA00023004"/>
    </source>
</evidence>
<organism evidence="8 9">
    <name type="scientific">Labilithrix luteola</name>
    <dbReference type="NCBI Taxonomy" id="1391654"/>
    <lineage>
        <taxon>Bacteria</taxon>
        <taxon>Pseudomonadati</taxon>
        <taxon>Myxococcota</taxon>
        <taxon>Polyangia</taxon>
        <taxon>Polyangiales</taxon>
        <taxon>Labilitrichaceae</taxon>
        <taxon>Labilithrix</taxon>
    </lineage>
</organism>
<keyword evidence="1 4" id="KW-0349">Heme</keyword>
<keyword evidence="3 4" id="KW-0408">Iron</keyword>
<reference evidence="8 9" key="1">
    <citation type="submission" date="2015-08" db="EMBL/GenBank/DDBJ databases">
        <authorList>
            <person name="Babu N.S."/>
            <person name="Beckwith C.J."/>
            <person name="Beseler K.G."/>
            <person name="Brison A."/>
            <person name="Carone J.V."/>
            <person name="Caskin T.P."/>
            <person name="Diamond M."/>
            <person name="Durham M.E."/>
            <person name="Foxe J.M."/>
            <person name="Go M."/>
            <person name="Henderson B.A."/>
            <person name="Jones I.B."/>
            <person name="McGettigan J.A."/>
            <person name="Micheletti S.J."/>
            <person name="Nasrallah M.E."/>
            <person name="Ortiz D."/>
            <person name="Piller C.R."/>
            <person name="Privatt S.R."/>
            <person name="Schneider S.L."/>
            <person name="Sharp S."/>
            <person name="Smith T.C."/>
            <person name="Stanton J.D."/>
            <person name="Ullery H.E."/>
            <person name="Wilson R.J."/>
            <person name="Serrano M.G."/>
            <person name="Buck G."/>
            <person name="Lee V."/>
            <person name="Wang Y."/>
            <person name="Carvalho R."/>
            <person name="Voegtly L."/>
            <person name="Shi R."/>
            <person name="Duckworth R."/>
            <person name="Johnson A."/>
            <person name="Loviza R."/>
            <person name="Walstead R."/>
            <person name="Shah Z."/>
            <person name="Kiflezghi M."/>
            <person name="Wade K."/>
            <person name="Ball S.L."/>
            <person name="Bradley K.W."/>
            <person name="Asai D.J."/>
            <person name="Bowman C.A."/>
            <person name="Russell D.A."/>
            <person name="Pope W.H."/>
            <person name="Jacobs-Sera D."/>
            <person name="Hendrix R.W."/>
            <person name="Hatfull G.F."/>
        </authorList>
    </citation>
    <scope>NUCLEOTIDE SEQUENCE [LARGE SCALE GENOMIC DNA]</scope>
    <source>
        <strain evidence="8 9">DSM 27648</strain>
    </source>
</reference>
<evidence type="ECO:0000256" key="4">
    <source>
        <dbReference type="PROSITE-ProRule" id="PRU00433"/>
    </source>
</evidence>
<keyword evidence="5" id="KW-0732">Signal</keyword>
<dbReference type="InterPro" id="IPR036909">
    <property type="entry name" value="Cyt_c-like_dom_sf"/>
</dbReference>
<evidence type="ECO:0000259" key="6">
    <source>
        <dbReference type="PROSITE" id="PS50206"/>
    </source>
</evidence>
<feature type="chain" id="PRO_5005467056" evidence="5">
    <location>
        <begin position="22"/>
        <end position="402"/>
    </location>
</feature>
<dbReference type="GO" id="GO:0046872">
    <property type="term" value="F:metal ion binding"/>
    <property type="evidence" value="ECO:0007669"/>
    <property type="project" value="UniProtKB-KW"/>
</dbReference>
<evidence type="ECO:0000256" key="5">
    <source>
        <dbReference type="SAM" id="SignalP"/>
    </source>
</evidence>
<dbReference type="SMART" id="SM00450">
    <property type="entry name" value="RHOD"/>
    <property type="match status" value="1"/>
</dbReference>
<dbReference type="CDD" id="cd00158">
    <property type="entry name" value="RHOD"/>
    <property type="match status" value="1"/>
</dbReference>
<dbReference type="KEGG" id="llu:AKJ09_10702"/>
<dbReference type="Pfam" id="PF00581">
    <property type="entry name" value="Rhodanese"/>
    <property type="match status" value="1"/>
</dbReference>
<feature type="signal peptide" evidence="5">
    <location>
        <begin position="1"/>
        <end position="21"/>
    </location>
</feature>
<sequence>MRLRRLSALVLALAAPPMAVAALVACKPASTSPSSGDAAAGDAASDASALNTLDGAALYGSLCAICHGADATGYKADNAPSLVNPTFLESVTDDQLRRSITDGRPGTSMAAYGAIRGGPLKPDAVNKVVGWIRSHGSKPISLPPRGTGDAKRGAQLYADSCERCHGTAKVRGNAVHLANPRFLEVASDEFLGWAIAKGRPGTPMEAWQGKLTDGQIDDVIAYVRAFNKPPPVELLPAPTGKEPLVINPHGQAPNFKPRSTPCPKTANQPDAAPCIPDERFVSVEQVKEALDQKRKIIIIDARPPSDWMRVHIPGAVSIPYHDTKRLEEIPNDGTWVIAYCACPHHLSGDVVDLLRKRGIKHASILDEGILEWHRRGYPVVAAPGVEAPPKEGYGLVPPSPAH</sequence>
<feature type="domain" description="Cytochrome c" evidence="7">
    <location>
        <begin position="50"/>
        <end position="136"/>
    </location>
</feature>
<dbReference type="AlphaFoldDB" id="A0A0K1QE51"/>
<name>A0A0K1QE51_9BACT</name>
<proteinExistence type="predicted"/>
<dbReference type="GO" id="GO:0009055">
    <property type="term" value="F:electron transfer activity"/>
    <property type="evidence" value="ECO:0007669"/>
    <property type="project" value="InterPro"/>
</dbReference>
<dbReference type="PANTHER" id="PTHR33751">
    <property type="entry name" value="CBB3-TYPE CYTOCHROME C OXIDASE SUBUNIT FIXP"/>
    <property type="match status" value="1"/>
</dbReference>
<dbReference type="Proteomes" id="UP000064967">
    <property type="component" value="Chromosome"/>
</dbReference>
<dbReference type="GO" id="GO:0020037">
    <property type="term" value="F:heme binding"/>
    <property type="evidence" value="ECO:0007669"/>
    <property type="project" value="InterPro"/>
</dbReference>
<dbReference type="RefSeq" id="WP_169928571.1">
    <property type="nucleotide sequence ID" value="NZ_CP012333.1"/>
</dbReference>
<feature type="domain" description="Cytochrome c" evidence="7">
    <location>
        <begin position="148"/>
        <end position="227"/>
    </location>
</feature>
<evidence type="ECO:0000313" key="9">
    <source>
        <dbReference type="Proteomes" id="UP000064967"/>
    </source>
</evidence>
<dbReference type="InterPro" id="IPR009056">
    <property type="entry name" value="Cyt_c-like_dom"/>
</dbReference>
<gene>
    <name evidence="8" type="ORF">AKJ09_10702</name>
</gene>
<dbReference type="InterPro" id="IPR036873">
    <property type="entry name" value="Rhodanese-like_dom_sf"/>
</dbReference>
<evidence type="ECO:0000256" key="2">
    <source>
        <dbReference type="ARBA" id="ARBA00022723"/>
    </source>
</evidence>
<dbReference type="Gene3D" id="1.10.760.10">
    <property type="entry name" value="Cytochrome c-like domain"/>
    <property type="match status" value="2"/>
</dbReference>
<evidence type="ECO:0000256" key="1">
    <source>
        <dbReference type="ARBA" id="ARBA00022617"/>
    </source>
</evidence>
<dbReference type="InterPro" id="IPR050597">
    <property type="entry name" value="Cytochrome_c_Oxidase_Subunit"/>
</dbReference>
<keyword evidence="2 4" id="KW-0479">Metal-binding</keyword>
<dbReference type="PROSITE" id="PS51257">
    <property type="entry name" value="PROKAR_LIPOPROTEIN"/>
    <property type="match status" value="1"/>
</dbReference>